<dbReference type="RefSeq" id="WP_132129466.1">
    <property type="nucleotide sequence ID" value="NZ_CP042432.1"/>
</dbReference>
<evidence type="ECO:0000256" key="5">
    <source>
        <dbReference type="SAM" id="MobiDB-lite"/>
    </source>
</evidence>
<keyword evidence="9" id="KW-1185">Reference proteome</keyword>
<gene>
    <name evidence="8" type="ORF">EDD80_106231</name>
</gene>
<evidence type="ECO:0000256" key="1">
    <source>
        <dbReference type="ARBA" id="ARBA00004167"/>
    </source>
</evidence>
<organism evidence="8 9">
    <name type="scientific">Anseongella ginsenosidimutans</name>
    <dbReference type="NCBI Taxonomy" id="496056"/>
    <lineage>
        <taxon>Bacteria</taxon>
        <taxon>Pseudomonadati</taxon>
        <taxon>Bacteroidota</taxon>
        <taxon>Sphingobacteriia</taxon>
        <taxon>Sphingobacteriales</taxon>
        <taxon>Sphingobacteriaceae</taxon>
        <taxon>Anseongella</taxon>
    </lineage>
</organism>
<accession>A0A4R3KRJ7</accession>
<dbReference type="InterPro" id="IPR007452">
    <property type="entry name" value="TamB_C"/>
</dbReference>
<keyword evidence="3 6" id="KW-1133">Transmembrane helix</keyword>
<dbReference type="EMBL" id="SMAD01000006">
    <property type="protein sequence ID" value="TCS86915.1"/>
    <property type="molecule type" value="Genomic_DNA"/>
</dbReference>
<evidence type="ECO:0000313" key="9">
    <source>
        <dbReference type="Proteomes" id="UP000295807"/>
    </source>
</evidence>
<dbReference type="Proteomes" id="UP000295807">
    <property type="component" value="Unassembled WGS sequence"/>
</dbReference>
<dbReference type="OrthoDB" id="9811276at2"/>
<dbReference type="Pfam" id="PF04357">
    <property type="entry name" value="TamB"/>
    <property type="match status" value="1"/>
</dbReference>
<dbReference type="InterPro" id="IPR008023">
    <property type="entry name" value="DUF748"/>
</dbReference>
<proteinExistence type="predicted"/>
<sequence>MKKGISIAFKVILWVVASVILLAGALILVIQIPAVQDFGRKKVVGYLQEKFQTEVAIGHIRLGLPNTLLIEDVYLEDRQEDTLLAAGQLFVDISPFRLLQNEIKINEVRVENLYSNIRREADSSFNFDFITEAFETEETPPELQDTSATPLIISLGEITLNNIRLDYLDKTLSSEAAVSLGHFNTRINESDIAEMRFAAQETQTAGLRLFYKDEAGGLETRVRLGRLDLSSLEFDLLRQQAELGTVRLDSSLAVLAFRETASGQAAAAEMAAEGQTAAPGKAATTPGTPGQAAMTPRQAAVKNTNSVAAGTPGPADSARIAAAATETLSADSGWKATVKELQVSNTRLRFDDDSAPLQPAGMDYMHMDVKGLRLDLRDFLYSPDQLAGSLKEASFVEKSGFTLKTLRTDFLYTARGASLEKLYLETAGSLLREEIKIGYPSLEAVSENPGRLAIEARLPECRLSYADILLLAPFLLEYEPFKSTRNGFIEIDGLARGRLDDLEIENLELATLDKTYLAASARLKGLPDMEKAWFDIQLRDMTSGREDILRLAGPGMLPSSLRLPASLSLEGAFKGSMNDFTGKALLRSSYGNIHAEGRMAPGAGEGREQYQARLSMTDFDLGRLLRQEDTLGRVSFNAALEGSGTTVETADARLEGRLQKAEYNGYEYKNLELKGAVGNQQLQARAGMQDPNLHFSLNTSADLSGTYPSLNLELQLDTLDLRALNLYEKELQLSMTLAADLPTADPDYLNGTVSVNDLSMQLDSGAYRIDTIRFRASASDSLKTIDLNSEFLRANLAGNFSTGGLVPSMIAHVNRYFRTAAEDSLALAARASRETVKSDAENEPALADTSVQQLTLTARIFHPPVLDELLPELSRLDTICIDAHFDNRANILQLNAIAPGIRYGSNEIDSVQLTVNTADTSIDYNLWIKRFYNPAIQVVNTSLDGQLAGNHAGIHLVTRNTDMEERYRIGGTLTAEEDAYMFRFNPGELLLDYEKWAIQNNHLFYYSDSGYYARTIRLSKGDQFLMVNSREYQPGAPLEVSFNDFELSTLTRIAQQDSLAIGGELNGSALISNSDSSMVFVSDLLVSDFSFRRDTVGDISLKMNNEEENAYAADISIKGDDNQLNLAGYYYPEPVNGNNFDLALDILNLDMATVEAFSFGQISEASGSLKGSFNITGNMEKPSVLGGLSFKEVAFTPTYINSPLFLEDETIALTEEGIGFRGFTLLDSMKNKAVLDGDILTTDFSDYRFDLHLKTTNFRAINTREGDNELYYGQLYLDSDISIRGSLDNPEVDAYLRVNEKTDLTMILPSDEPGVQEREGVVEFVDMDAPPDTLQADTLKAEAGIIGLNLSADLEVDEEAQFTIIVDPVNGDNLKVKGNAALSTSIDPNGVINLTGRYEISEGSYELSFNLIRRRFEISEGSYITWVGDPYSADVDITAVYVAETAPLELVQDQLTNMSQSQKNTFKQTLPFQVELHMEGELMKPQISFNIDLPEKEREAHGGIVYAKLQQLQLQESDLNKQVFALLVLNRFVAENPLESTGGSSVSSLARQSVSKLLSAQLNRLAGDLIAGVDLNFDLESTEDYSTGQKVDRTDLNVGLSKSLLNDRITVNVGSSFGLEGQETRGQASTIAGDVSVDYQLSRDGRYLLRAYRQNEYEGVIEGQIIETGLSFIISLDYDEFKELFQK</sequence>
<keyword evidence="4 6" id="KW-0472">Membrane</keyword>
<dbReference type="GO" id="GO:0005886">
    <property type="term" value="C:plasma membrane"/>
    <property type="evidence" value="ECO:0007669"/>
    <property type="project" value="InterPro"/>
</dbReference>
<protein>
    <submittedName>
        <fullName evidence="8">AsmA-like protein</fullName>
    </submittedName>
</protein>
<evidence type="ECO:0000256" key="3">
    <source>
        <dbReference type="ARBA" id="ARBA00022989"/>
    </source>
</evidence>
<comment type="subcellular location">
    <subcellularLocation>
        <location evidence="1">Membrane</location>
        <topology evidence="1">Single-pass membrane protein</topology>
    </subcellularLocation>
</comment>
<name>A0A4R3KRJ7_9SPHI</name>
<dbReference type="PANTHER" id="PTHR36985:SF1">
    <property type="entry name" value="TRANSLOCATION AND ASSEMBLY MODULE SUBUNIT TAMB"/>
    <property type="match status" value="1"/>
</dbReference>
<reference evidence="8 9" key="1">
    <citation type="submission" date="2019-03" db="EMBL/GenBank/DDBJ databases">
        <title>Genomic Encyclopedia of Type Strains, Phase IV (KMG-IV): sequencing the most valuable type-strain genomes for metagenomic binning, comparative biology and taxonomic classification.</title>
        <authorList>
            <person name="Goeker M."/>
        </authorList>
    </citation>
    <scope>NUCLEOTIDE SEQUENCE [LARGE SCALE GENOMIC DNA]</scope>
    <source>
        <strain evidence="8 9">DSM 21100</strain>
    </source>
</reference>
<comment type="caution">
    <text evidence="8">The sequence shown here is derived from an EMBL/GenBank/DDBJ whole genome shotgun (WGS) entry which is preliminary data.</text>
</comment>
<keyword evidence="2 6" id="KW-0812">Transmembrane</keyword>
<evidence type="ECO:0000256" key="4">
    <source>
        <dbReference type="ARBA" id="ARBA00023136"/>
    </source>
</evidence>
<evidence type="ECO:0000256" key="6">
    <source>
        <dbReference type="SAM" id="Phobius"/>
    </source>
</evidence>
<dbReference type="Pfam" id="PF05359">
    <property type="entry name" value="DUF748"/>
    <property type="match status" value="1"/>
</dbReference>
<dbReference type="PANTHER" id="PTHR36985">
    <property type="entry name" value="TRANSLOCATION AND ASSEMBLY MODULE SUBUNIT TAMB"/>
    <property type="match status" value="1"/>
</dbReference>
<evidence type="ECO:0000259" key="7">
    <source>
        <dbReference type="Pfam" id="PF04357"/>
    </source>
</evidence>
<evidence type="ECO:0000256" key="2">
    <source>
        <dbReference type="ARBA" id="ARBA00022692"/>
    </source>
</evidence>
<dbReference type="GO" id="GO:0009306">
    <property type="term" value="P:protein secretion"/>
    <property type="evidence" value="ECO:0007669"/>
    <property type="project" value="InterPro"/>
</dbReference>
<evidence type="ECO:0000313" key="8">
    <source>
        <dbReference type="EMBL" id="TCS86915.1"/>
    </source>
</evidence>
<feature type="region of interest" description="Disordered" evidence="5">
    <location>
        <begin position="272"/>
        <end position="293"/>
    </location>
</feature>
<feature type="transmembrane region" description="Helical" evidence="6">
    <location>
        <begin position="12"/>
        <end position="32"/>
    </location>
</feature>
<feature type="domain" description="Translocation and assembly module TamB C-terminal" evidence="7">
    <location>
        <begin position="1227"/>
        <end position="1662"/>
    </location>
</feature>